<dbReference type="NCBIfam" id="TIGR00506">
    <property type="entry name" value="ribB"/>
    <property type="match status" value="1"/>
</dbReference>
<keyword evidence="14 18" id="KW-0464">Manganese</keyword>
<dbReference type="EMBL" id="AP025028">
    <property type="protein sequence ID" value="BDA78424.1"/>
    <property type="molecule type" value="Genomic_DNA"/>
</dbReference>
<organism evidence="20 21">
    <name type="scientific">Leptospira kobayashii</name>
    <dbReference type="NCBI Taxonomy" id="1917830"/>
    <lineage>
        <taxon>Bacteria</taxon>
        <taxon>Pseudomonadati</taxon>
        <taxon>Spirochaetota</taxon>
        <taxon>Spirochaetia</taxon>
        <taxon>Leptospirales</taxon>
        <taxon>Leptospiraceae</taxon>
        <taxon>Leptospira</taxon>
    </lineage>
</organism>
<comment type="cofactor">
    <cofactor evidence="18">
        <name>Mg(2+)</name>
        <dbReference type="ChEBI" id="CHEBI:18420"/>
    </cofactor>
    <cofactor evidence="18">
        <name>Mn(2+)</name>
        <dbReference type="ChEBI" id="CHEBI:29035"/>
    </cofactor>
    <text evidence="18">Binds 2 divalent metal cations per subunit. Magnesium or manganese.</text>
</comment>
<comment type="function">
    <text evidence="2 18">Catalyzes the conversion of D-ribulose 5-phosphate to formate and 3,4-dihydroxy-2-butanone 4-phosphate.</text>
</comment>
<dbReference type="PANTHER" id="PTHR21327:SF18">
    <property type="entry name" value="3,4-DIHYDROXY-2-BUTANONE 4-PHOSPHATE SYNTHASE"/>
    <property type="match status" value="1"/>
</dbReference>
<evidence type="ECO:0000256" key="10">
    <source>
        <dbReference type="ARBA" id="ARBA00022801"/>
    </source>
</evidence>
<dbReference type="HAMAP" id="MF_00179">
    <property type="entry name" value="RibA"/>
    <property type="match status" value="1"/>
</dbReference>
<protein>
    <recommendedName>
        <fullName evidence="18">Riboflavin biosynthesis protein RibBA</fullName>
    </recommendedName>
    <domain>
        <recommendedName>
            <fullName evidence="18">3,4-dihydroxy-2-butanone 4-phosphate synthase</fullName>
            <shortName evidence="18">DHBP synthase</shortName>
            <ecNumber evidence="18">4.1.99.12</ecNumber>
        </recommendedName>
    </domain>
    <domain>
        <recommendedName>
            <fullName evidence="18">GTP cyclohydrolase-2</fullName>
            <ecNumber evidence="18">3.5.4.25</ecNumber>
        </recommendedName>
        <alternativeName>
            <fullName evidence="18">GTP cyclohydrolase II</fullName>
        </alternativeName>
    </domain>
</protein>
<feature type="binding site" evidence="18">
    <location>
        <position position="31"/>
    </location>
    <ligand>
        <name>D-ribulose 5-phosphate</name>
        <dbReference type="ChEBI" id="CHEBI:58121"/>
    </ligand>
</feature>
<dbReference type="NCBIfam" id="NF001591">
    <property type="entry name" value="PRK00393.1"/>
    <property type="match status" value="1"/>
</dbReference>
<dbReference type="HAMAP" id="MF_01283">
    <property type="entry name" value="RibBA"/>
    <property type="match status" value="1"/>
</dbReference>
<feature type="binding site" evidence="18">
    <location>
        <position position="358"/>
    </location>
    <ligand>
        <name>GTP</name>
        <dbReference type="ChEBI" id="CHEBI:37565"/>
    </ligand>
</feature>
<accession>A0ABN6KBT7</accession>
<comment type="catalytic activity">
    <reaction evidence="1 18">
        <text>D-ribulose 5-phosphate = (2S)-2-hydroxy-3-oxobutyl phosphate + formate + H(+)</text>
        <dbReference type="Rhea" id="RHEA:18457"/>
        <dbReference type="ChEBI" id="CHEBI:15378"/>
        <dbReference type="ChEBI" id="CHEBI:15740"/>
        <dbReference type="ChEBI" id="CHEBI:58121"/>
        <dbReference type="ChEBI" id="CHEBI:58830"/>
        <dbReference type="EC" id="4.1.99.12"/>
    </reaction>
</comment>
<dbReference type="SUPFAM" id="SSF55821">
    <property type="entry name" value="YrdC/RibB"/>
    <property type="match status" value="1"/>
</dbReference>
<keyword evidence="10 18" id="KW-0378">Hydrolase</keyword>
<evidence type="ECO:0000259" key="19">
    <source>
        <dbReference type="Pfam" id="PF00925"/>
    </source>
</evidence>
<evidence type="ECO:0000256" key="3">
    <source>
        <dbReference type="ARBA" id="ARBA00004853"/>
    </source>
</evidence>
<evidence type="ECO:0000256" key="18">
    <source>
        <dbReference type="HAMAP-Rule" id="MF_01283"/>
    </source>
</evidence>
<keyword evidence="21" id="KW-1185">Reference proteome</keyword>
<evidence type="ECO:0000256" key="13">
    <source>
        <dbReference type="ARBA" id="ARBA00023134"/>
    </source>
</evidence>
<dbReference type="PIRSF" id="PIRSF001259">
    <property type="entry name" value="RibA"/>
    <property type="match status" value="1"/>
</dbReference>
<feature type="binding site" evidence="18">
    <location>
        <position position="144"/>
    </location>
    <ligand>
        <name>Mg(2+)</name>
        <dbReference type="ChEBI" id="CHEBI:18420"/>
        <label>2</label>
    </ligand>
</feature>
<sequence length="402" mass="44490">MIRPIEEAIEEIRQGKMIILVDSEDRENEGDLVVASEFATKEQINFMATYGRGLICVPMEAERLRRLGLGKMVDDHTLGDKHGTAFTVSVDAKHGTTTGISAGDRAKTVEVLLDEKTESSDLVRPGHLFPLQAVSGGVLRRAGHTEAAVDLSKLAGLYPSGVICEIMNDDGTMARLPDLEKFAATHKLNIYTIEDLIRYRRNQEKLIRMEVEANLPTEYGEFKIRAYSTEIDDKIHVALIKGDIDSEAPVLVRVHSECLTGDIFSSQRCDCGPQLHSALRMIEKEGKGILLYMRQEGRGIGIINKLKAYSLQEGGLDTVEANAQLGFAPDLRDYGIGAQILRDIGVQKMRLITNNPRKIVGLEGYSLQVVERIPIEIVPEANNAHYLATKKLKLGHLLNLHG</sequence>
<dbReference type="EC" id="4.1.99.12" evidence="18"/>
<feature type="binding site" evidence="18">
    <location>
        <begin position="296"/>
        <end position="298"/>
    </location>
    <ligand>
        <name>GTP</name>
        <dbReference type="ChEBI" id="CHEBI:37565"/>
    </ligand>
</feature>
<evidence type="ECO:0000256" key="15">
    <source>
        <dbReference type="ARBA" id="ARBA00023239"/>
    </source>
</evidence>
<feature type="site" description="Essential for DHBP synthase activity" evidence="18">
    <location>
        <position position="165"/>
    </location>
</feature>
<evidence type="ECO:0000256" key="7">
    <source>
        <dbReference type="ARBA" id="ARBA00022619"/>
    </source>
</evidence>
<feature type="binding site" evidence="18">
    <location>
        <position position="27"/>
    </location>
    <ligand>
        <name>Mg(2+)</name>
        <dbReference type="ChEBI" id="CHEBI:18420"/>
        <label>2</label>
    </ligand>
</feature>
<gene>
    <name evidence="20" type="primary">ribB</name>
    <name evidence="18" type="synonym">ribBA</name>
    <name evidence="20" type="ORF">LPTSP3_g13540</name>
</gene>
<dbReference type="Pfam" id="PF00926">
    <property type="entry name" value="DHBP_synthase"/>
    <property type="match status" value="1"/>
</dbReference>
<comment type="pathway">
    <text evidence="3 18">Cofactor biosynthesis; riboflavin biosynthesis; 5-amino-6-(D-ribitylamino)uracil from GTP: step 1/4.</text>
</comment>
<feature type="binding site" evidence="18">
    <location>
        <begin position="26"/>
        <end position="27"/>
    </location>
    <ligand>
        <name>D-ribulose 5-phosphate</name>
        <dbReference type="ChEBI" id="CHEBI:58121"/>
    </ligand>
</feature>
<dbReference type="InterPro" id="IPR000926">
    <property type="entry name" value="RibA"/>
</dbReference>
<feature type="binding site" evidence="18">
    <location>
        <position position="269"/>
    </location>
    <ligand>
        <name>Zn(2+)</name>
        <dbReference type="ChEBI" id="CHEBI:29105"/>
        <note>catalytic</note>
    </ligand>
</feature>
<dbReference type="Pfam" id="PF00925">
    <property type="entry name" value="GTP_cyclohydro2"/>
    <property type="match status" value="1"/>
</dbReference>
<keyword evidence="9 18" id="KW-0547">Nucleotide-binding</keyword>
<evidence type="ECO:0000256" key="12">
    <source>
        <dbReference type="ARBA" id="ARBA00022842"/>
    </source>
</evidence>
<dbReference type="EC" id="3.5.4.25" evidence="18"/>
<dbReference type="NCBIfam" id="TIGR00505">
    <property type="entry name" value="ribA"/>
    <property type="match status" value="1"/>
</dbReference>
<evidence type="ECO:0000256" key="14">
    <source>
        <dbReference type="ARBA" id="ARBA00023211"/>
    </source>
</evidence>
<feature type="binding site" evidence="18">
    <location>
        <position position="318"/>
    </location>
    <ligand>
        <name>GTP</name>
        <dbReference type="ChEBI" id="CHEBI:37565"/>
    </ligand>
</feature>
<feature type="binding site" evidence="18">
    <location>
        <position position="258"/>
    </location>
    <ligand>
        <name>Zn(2+)</name>
        <dbReference type="ChEBI" id="CHEBI:29105"/>
        <note>catalytic</note>
    </ligand>
</feature>
<comment type="similarity">
    <text evidence="5 18">In the N-terminal section; belongs to the DHBP synthase family.</text>
</comment>
<evidence type="ECO:0000256" key="11">
    <source>
        <dbReference type="ARBA" id="ARBA00022833"/>
    </source>
</evidence>
<keyword evidence="12 18" id="KW-0460">Magnesium</keyword>
<evidence type="ECO:0000256" key="8">
    <source>
        <dbReference type="ARBA" id="ARBA00022723"/>
    </source>
</evidence>
<comment type="catalytic activity">
    <reaction evidence="17 18">
        <text>GTP + 4 H2O = 2,5-diamino-6-hydroxy-4-(5-phosphoribosylamino)-pyrimidine + formate + 2 phosphate + 3 H(+)</text>
        <dbReference type="Rhea" id="RHEA:23704"/>
        <dbReference type="ChEBI" id="CHEBI:15377"/>
        <dbReference type="ChEBI" id="CHEBI:15378"/>
        <dbReference type="ChEBI" id="CHEBI:15740"/>
        <dbReference type="ChEBI" id="CHEBI:37565"/>
        <dbReference type="ChEBI" id="CHEBI:43474"/>
        <dbReference type="ChEBI" id="CHEBI:58614"/>
        <dbReference type="EC" id="3.5.4.25"/>
    </reaction>
</comment>
<comment type="function">
    <text evidence="18">Catalyzes the conversion of GTP to 2,5-diamino-6-ribosylamino-4(3H)-pyrimidinone 5'-phosphate (DARP), formate and pyrophosphate.</text>
</comment>
<evidence type="ECO:0000256" key="9">
    <source>
        <dbReference type="ARBA" id="ARBA00022741"/>
    </source>
</evidence>
<dbReference type="PANTHER" id="PTHR21327">
    <property type="entry name" value="GTP CYCLOHYDROLASE II-RELATED"/>
    <property type="match status" value="1"/>
</dbReference>
<dbReference type="Proteomes" id="UP000245263">
    <property type="component" value="Chromosome 1"/>
</dbReference>
<keyword evidence="7 18" id="KW-0686">Riboflavin biosynthesis</keyword>
<evidence type="ECO:0000256" key="4">
    <source>
        <dbReference type="ARBA" id="ARBA00004904"/>
    </source>
</evidence>
<dbReference type="NCBIfam" id="NF006803">
    <property type="entry name" value="PRK09311.1"/>
    <property type="match status" value="1"/>
</dbReference>
<dbReference type="Gene3D" id="3.40.50.10990">
    <property type="entry name" value="GTP cyclohydrolase II"/>
    <property type="match status" value="1"/>
</dbReference>
<evidence type="ECO:0000256" key="6">
    <source>
        <dbReference type="ARBA" id="ARBA00008976"/>
    </source>
</evidence>
<evidence type="ECO:0000256" key="17">
    <source>
        <dbReference type="ARBA" id="ARBA00049295"/>
    </source>
</evidence>
<evidence type="ECO:0000313" key="20">
    <source>
        <dbReference type="EMBL" id="BDA78424.1"/>
    </source>
</evidence>
<keyword evidence="13 18" id="KW-0342">GTP-binding</keyword>
<feature type="binding site" evidence="18">
    <location>
        <position position="165"/>
    </location>
    <ligand>
        <name>D-ribulose 5-phosphate</name>
        <dbReference type="ChEBI" id="CHEBI:58121"/>
    </ligand>
</feature>
<dbReference type="CDD" id="cd00641">
    <property type="entry name" value="GTP_cyclohydro2"/>
    <property type="match status" value="1"/>
</dbReference>
<feature type="binding site" evidence="18">
    <location>
        <position position="27"/>
    </location>
    <ligand>
        <name>Mg(2+)</name>
        <dbReference type="ChEBI" id="CHEBI:18420"/>
        <label>1</label>
    </ligand>
</feature>
<feature type="binding site" evidence="18">
    <location>
        <position position="353"/>
    </location>
    <ligand>
        <name>GTP</name>
        <dbReference type="ChEBI" id="CHEBI:37565"/>
    </ligand>
</feature>
<name>A0ABN6KBT7_9LEPT</name>
<evidence type="ECO:0000256" key="5">
    <source>
        <dbReference type="ARBA" id="ARBA00005520"/>
    </source>
</evidence>
<feature type="binding site" evidence="18">
    <location>
        <position position="271"/>
    </location>
    <ligand>
        <name>Zn(2+)</name>
        <dbReference type="ChEBI" id="CHEBI:29105"/>
        <note>catalytic</note>
    </ligand>
</feature>
<evidence type="ECO:0000256" key="1">
    <source>
        <dbReference type="ARBA" id="ARBA00000141"/>
    </source>
</evidence>
<keyword evidence="15 18" id="KW-0456">Lyase</keyword>
<comment type="cofactor">
    <cofactor evidence="18">
        <name>Zn(2+)</name>
        <dbReference type="ChEBI" id="CHEBI:29105"/>
    </cofactor>
    <text evidence="18">Binds 1 zinc ion per subunit.</text>
</comment>
<feature type="active site" description="Proton acceptor; for GTP cyclohydrolase activity" evidence="18">
    <location>
        <position position="330"/>
    </location>
</feature>
<feature type="site" description="Essential for DHBP synthase activity" evidence="18">
    <location>
        <position position="127"/>
    </location>
</feature>
<reference evidence="20 21" key="1">
    <citation type="submission" date="2021-08" db="EMBL/GenBank/DDBJ databases">
        <title>Complete genome sequence of Leptospira kobayashii strain E30.</title>
        <authorList>
            <person name="Nakao R."/>
            <person name="Nakamura S."/>
            <person name="Masuzawa T."/>
            <person name="Koizumi N."/>
        </authorList>
    </citation>
    <scope>NUCLEOTIDE SEQUENCE [LARGE SCALE GENOMIC DNA]</scope>
    <source>
        <strain evidence="20 21">E30</strain>
    </source>
</reference>
<keyword evidence="11 18" id="KW-0862">Zinc</keyword>
<evidence type="ECO:0000256" key="16">
    <source>
        <dbReference type="ARBA" id="ARBA00023268"/>
    </source>
</evidence>
<feature type="region of interest" description="GTP cyclohydrolase II" evidence="18">
    <location>
        <begin position="203"/>
        <end position="402"/>
    </location>
</feature>
<comment type="similarity">
    <text evidence="6 18">In the C-terminal section; belongs to the GTP cyclohydrolase II family.</text>
</comment>
<dbReference type="HAMAP" id="MF_00180">
    <property type="entry name" value="RibB"/>
    <property type="match status" value="1"/>
</dbReference>
<feature type="region of interest" description="DHBP synthase" evidence="18">
    <location>
        <begin position="1"/>
        <end position="202"/>
    </location>
</feature>
<comment type="pathway">
    <text evidence="4 18">Cofactor biosynthesis; riboflavin biosynthesis; 2-hydroxy-3-oxobutyl phosphate from D-ribulose 5-phosphate: step 1/1.</text>
</comment>
<keyword evidence="8 18" id="KW-0479">Metal-binding</keyword>
<evidence type="ECO:0000256" key="2">
    <source>
        <dbReference type="ARBA" id="ARBA00002284"/>
    </source>
</evidence>
<feature type="active site" description="Nucleophile; for GTP cyclohydrolase activity" evidence="18">
    <location>
        <position position="332"/>
    </location>
</feature>
<dbReference type="Gene3D" id="3.90.870.10">
    <property type="entry name" value="DHBP synthase"/>
    <property type="match status" value="1"/>
</dbReference>
<evidence type="ECO:0000313" key="21">
    <source>
        <dbReference type="Proteomes" id="UP000245263"/>
    </source>
</evidence>
<dbReference type="InterPro" id="IPR017945">
    <property type="entry name" value="DHBP_synth_RibB-like_a/b_dom"/>
</dbReference>
<dbReference type="SUPFAM" id="SSF142695">
    <property type="entry name" value="RibA-like"/>
    <property type="match status" value="1"/>
</dbReference>
<dbReference type="InterPro" id="IPR016299">
    <property type="entry name" value="Riboflavin_synth_RibBA"/>
</dbReference>
<feature type="domain" description="GTP cyclohydrolase II" evidence="19">
    <location>
        <begin position="211"/>
        <end position="374"/>
    </location>
</feature>
<dbReference type="RefSeq" id="WP_109018855.1">
    <property type="nucleotide sequence ID" value="NZ_AP025028.1"/>
</dbReference>
<dbReference type="InterPro" id="IPR032677">
    <property type="entry name" value="GTP_cyclohydro_II"/>
</dbReference>
<dbReference type="InterPro" id="IPR036144">
    <property type="entry name" value="RibA-like_sf"/>
</dbReference>
<feature type="binding site" evidence="18">
    <location>
        <begin position="141"/>
        <end position="145"/>
    </location>
    <ligand>
        <name>D-ribulose 5-phosphate</name>
        <dbReference type="ChEBI" id="CHEBI:58121"/>
    </ligand>
</feature>
<dbReference type="InterPro" id="IPR000422">
    <property type="entry name" value="DHBP_synthase_RibB"/>
</dbReference>
<proteinExistence type="inferred from homology"/>
<feature type="binding site" evidence="18">
    <location>
        <position position="274"/>
    </location>
    <ligand>
        <name>GTP</name>
        <dbReference type="ChEBI" id="CHEBI:37565"/>
    </ligand>
</feature>
<keyword evidence="16 18" id="KW-0511">Multifunctional enzyme</keyword>
<feature type="binding site" evidence="18">
    <location>
        <begin position="253"/>
        <end position="257"/>
    </location>
    <ligand>
        <name>GTP</name>
        <dbReference type="ChEBI" id="CHEBI:37565"/>
    </ligand>
</feature>